<feature type="transmembrane region" description="Helical" evidence="2">
    <location>
        <begin position="194"/>
        <end position="218"/>
    </location>
</feature>
<sequence>MKFSTIASASLAAATNSSVLLTVKSDNILNGLSFTSLHEGAAMNYLFVANSSTGFPATYDDSAKTVSVPFIEVSDFFLQNLSPFVGFDTDPSSPVTISNEILSIGGVSTFYGCQGSGDVTDPYSYIENSYAVVDKKLDGYTCYELQIKAVAGSATSSSSAPHHSGSATATTGNGTTLTTGHATTAAPTHSSTTIVSGAAISGANFGLAAIVAAAAALLL</sequence>
<evidence type="ECO:0000313" key="4">
    <source>
        <dbReference type="Proteomes" id="UP000095023"/>
    </source>
</evidence>
<keyword evidence="4" id="KW-1185">Reference proteome</keyword>
<dbReference type="OrthoDB" id="4018368at2759"/>
<organism evidence="3 4">
    <name type="scientific">Tortispora caseinolytica NRRL Y-17796</name>
    <dbReference type="NCBI Taxonomy" id="767744"/>
    <lineage>
        <taxon>Eukaryota</taxon>
        <taxon>Fungi</taxon>
        <taxon>Dikarya</taxon>
        <taxon>Ascomycota</taxon>
        <taxon>Saccharomycotina</taxon>
        <taxon>Trigonopsidomycetes</taxon>
        <taxon>Trigonopsidales</taxon>
        <taxon>Trigonopsidaceae</taxon>
        <taxon>Tortispora</taxon>
    </lineage>
</organism>
<feature type="region of interest" description="Disordered" evidence="1">
    <location>
        <begin position="155"/>
        <end position="187"/>
    </location>
</feature>
<evidence type="ECO:0000256" key="2">
    <source>
        <dbReference type="SAM" id="Phobius"/>
    </source>
</evidence>
<reference evidence="4" key="1">
    <citation type="submission" date="2016-02" db="EMBL/GenBank/DDBJ databases">
        <title>Comparative genomics of biotechnologically important yeasts.</title>
        <authorList>
            <consortium name="DOE Joint Genome Institute"/>
            <person name="Riley R."/>
            <person name="Haridas S."/>
            <person name="Wolfe K.H."/>
            <person name="Lopes M.R."/>
            <person name="Hittinger C.T."/>
            <person name="Goker M."/>
            <person name="Salamov A."/>
            <person name="Wisecaver J."/>
            <person name="Long T.M."/>
            <person name="Aerts A.L."/>
            <person name="Barry K."/>
            <person name="Choi C."/>
            <person name="Clum A."/>
            <person name="Coughlan A.Y."/>
            <person name="Deshpande S."/>
            <person name="Douglass A.P."/>
            <person name="Hanson S.J."/>
            <person name="Klenk H.-P."/>
            <person name="Labutti K."/>
            <person name="Lapidus A."/>
            <person name="Lindquist E."/>
            <person name="Lipzen A."/>
            <person name="Meier-Kolthoff J.P."/>
            <person name="Ohm R.A."/>
            <person name="Otillar R.P."/>
            <person name="Pangilinan J."/>
            <person name="Peng Y."/>
            <person name="Rokas A."/>
            <person name="Rosa C.A."/>
            <person name="Scheuner C."/>
            <person name="Sibirny A.A."/>
            <person name="Slot J.C."/>
            <person name="Stielow J.B."/>
            <person name="Sun H."/>
            <person name="Kurtzman C.P."/>
            <person name="Blackwell M."/>
            <person name="Jeffries T.W."/>
            <person name="Grigoriev I.V."/>
        </authorList>
    </citation>
    <scope>NUCLEOTIDE SEQUENCE [LARGE SCALE GENOMIC DNA]</scope>
    <source>
        <strain evidence="4">NRRL Y-17796</strain>
    </source>
</reference>
<protein>
    <submittedName>
        <fullName evidence="3">Uncharacterized protein</fullName>
    </submittedName>
</protein>
<keyword evidence="2" id="KW-0472">Membrane</keyword>
<dbReference type="Proteomes" id="UP000095023">
    <property type="component" value="Unassembled WGS sequence"/>
</dbReference>
<keyword evidence="2" id="KW-1133">Transmembrane helix</keyword>
<proteinExistence type="predicted"/>
<dbReference type="AlphaFoldDB" id="A0A1E4TGT3"/>
<accession>A0A1E4TGT3</accession>
<dbReference type="EMBL" id="KV453842">
    <property type="protein sequence ID" value="ODV90917.1"/>
    <property type="molecule type" value="Genomic_DNA"/>
</dbReference>
<keyword evidence="2" id="KW-0812">Transmembrane</keyword>
<gene>
    <name evidence="3" type="ORF">CANCADRAFT_113410</name>
</gene>
<evidence type="ECO:0000256" key="1">
    <source>
        <dbReference type="SAM" id="MobiDB-lite"/>
    </source>
</evidence>
<name>A0A1E4TGT3_9ASCO</name>
<evidence type="ECO:0000313" key="3">
    <source>
        <dbReference type="EMBL" id="ODV90917.1"/>
    </source>
</evidence>